<proteinExistence type="predicted"/>
<reference evidence="1" key="1">
    <citation type="submission" date="2022-08" db="EMBL/GenBank/DDBJ databases">
        <title>Genome sequencing of human pathogens.</title>
        <authorList>
            <person name="Cao X."/>
        </authorList>
    </citation>
    <scope>NUCLEOTIDE SEQUENCE</scope>
    <source>
        <strain evidence="1">EC16126</strain>
    </source>
</reference>
<name>A0AAW5Z8P6_ECOLX</name>
<gene>
    <name evidence="1" type="ORF">NY836_17770</name>
</gene>
<accession>A0AAW5Z8P6</accession>
<evidence type="ECO:0000313" key="2">
    <source>
        <dbReference type="Proteomes" id="UP001211064"/>
    </source>
</evidence>
<comment type="caution">
    <text evidence="1">The sequence shown here is derived from an EMBL/GenBank/DDBJ whole genome shotgun (WGS) entry which is preliminary data.</text>
</comment>
<evidence type="ECO:0000313" key="1">
    <source>
        <dbReference type="EMBL" id="MDA4179199.1"/>
    </source>
</evidence>
<dbReference type="Proteomes" id="UP001211064">
    <property type="component" value="Unassembled WGS sequence"/>
</dbReference>
<sequence length="85" mass="10130">REVAYITLSSFRVNPEFQDFFSSLLRPSCEVFHVVVSTEAHYRDPNFLHKYFFDLFFCLLFFHPFCCIRTQNGAFLHTKRLAQGQ</sequence>
<dbReference type="RefSeq" id="WP_213045289.1">
    <property type="nucleotide sequence ID" value="NZ_CAJSGV010000025.1"/>
</dbReference>
<dbReference type="EMBL" id="JANWOR010000542">
    <property type="protein sequence ID" value="MDA4179199.1"/>
    <property type="molecule type" value="Genomic_DNA"/>
</dbReference>
<protein>
    <submittedName>
        <fullName evidence="1">Uncharacterized protein</fullName>
    </submittedName>
</protein>
<feature type="non-terminal residue" evidence="1">
    <location>
        <position position="1"/>
    </location>
</feature>
<organism evidence="1 2">
    <name type="scientific">Escherichia coli</name>
    <dbReference type="NCBI Taxonomy" id="562"/>
    <lineage>
        <taxon>Bacteria</taxon>
        <taxon>Pseudomonadati</taxon>
        <taxon>Pseudomonadota</taxon>
        <taxon>Gammaproteobacteria</taxon>
        <taxon>Enterobacterales</taxon>
        <taxon>Enterobacteriaceae</taxon>
        <taxon>Escherichia</taxon>
    </lineage>
</organism>
<dbReference type="AlphaFoldDB" id="A0AAW5Z8P6"/>